<accession>A0A7W8H6R8</accession>
<proteinExistence type="predicted"/>
<protein>
    <submittedName>
        <fullName evidence="1">Uncharacterized protein</fullName>
    </submittedName>
</protein>
<keyword evidence="2" id="KW-1185">Reference proteome</keyword>
<dbReference type="RefSeq" id="WP_183770091.1">
    <property type="nucleotide sequence ID" value="NZ_CAWVEG010000014.1"/>
</dbReference>
<reference evidence="1 2" key="1">
    <citation type="submission" date="2020-08" db="EMBL/GenBank/DDBJ databases">
        <title>Genomic Encyclopedia of Type Strains, Phase IV (KMG-IV): sequencing the most valuable type-strain genomes for metagenomic binning, comparative biology and taxonomic classification.</title>
        <authorList>
            <person name="Goeker M."/>
        </authorList>
    </citation>
    <scope>NUCLEOTIDE SEQUENCE [LARGE SCALE GENOMIC DNA]</scope>
    <source>
        <strain evidence="1 2">DSM 106146</strain>
    </source>
</reference>
<dbReference type="EMBL" id="JACHFW010000001">
    <property type="protein sequence ID" value="MBB5262921.1"/>
    <property type="molecule type" value="Genomic_DNA"/>
</dbReference>
<dbReference type="AlphaFoldDB" id="A0A7W8H6R8"/>
<sequence length="245" mass="27993">MSNAFKEEREKLSKMNFRQKVDYIWTYYKFWMLIFAVCILVVAAFVQAQLAYNPDAMTMLMCDTYCEDTHTAYQSINDDFREYIALYEEEKDPISFDDTISFSARNSDASYAAMLQKLMALVLSGGADLMVGPASAIEYYGAQNMFSDLEEVLPQDLFEQLKEEGVLFETTYTPTEEEMADGAVERTFYCGIRLDNVSYFQEKGIMLEDMAIGVIISGNHQDLALDFINMLFGRDSVMAIENMEG</sequence>
<dbReference type="Proteomes" id="UP000543642">
    <property type="component" value="Unassembled WGS sequence"/>
</dbReference>
<organism evidence="1 2">
    <name type="scientific">Catenibacillus scindens</name>
    <dbReference type="NCBI Taxonomy" id="673271"/>
    <lineage>
        <taxon>Bacteria</taxon>
        <taxon>Bacillati</taxon>
        <taxon>Bacillota</taxon>
        <taxon>Clostridia</taxon>
        <taxon>Lachnospirales</taxon>
        <taxon>Lachnospiraceae</taxon>
        <taxon>Catenibacillus</taxon>
    </lineage>
</organism>
<comment type="caution">
    <text evidence="1">The sequence shown here is derived from an EMBL/GenBank/DDBJ whole genome shotgun (WGS) entry which is preliminary data.</text>
</comment>
<evidence type="ECO:0000313" key="2">
    <source>
        <dbReference type="Proteomes" id="UP000543642"/>
    </source>
</evidence>
<evidence type="ECO:0000313" key="1">
    <source>
        <dbReference type="EMBL" id="MBB5262921.1"/>
    </source>
</evidence>
<name>A0A7W8H6R8_9FIRM</name>
<gene>
    <name evidence="1" type="ORF">HNP82_000015</name>
</gene>